<dbReference type="AlphaFoldDB" id="A0AAW2FY23"/>
<organism evidence="15 16">
    <name type="scientific">Cardiocondyla obscurior</name>
    <dbReference type="NCBI Taxonomy" id="286306"/>
    <lineage>
        <taxon>Eukaryota</taxon>
        <taxon>Metazoa</taxon>
        <taxon>Ecdysozoa</taxon>
        <taxon>Arthropoda</taxon>
        <taxon>Hexapoda</taxon>
        <taxon>Insecta</taxon>
        <taxon>Pterygota</taxon>
        <taxon>Neoptera</taxon>
        <taxon>Endopterygota</taxon>
        <taxon>Hymenoptera</taxon>
        <taxon>Apocrita</taxon>
        <taxon>Aculeata</taxon>
        <taxon>Formicoidea</taxon>
        <taxon>Formicidae</taxon>
        <taxon>Myrmicinae</taxon>
        <taxon>Cardiocondyla</taxon>
    </lineage>
</organism>
<keyword evidence="10 12" id="KW-0449">Lipoprotein</keyword>
<comment type="similarity">
    <text evidence="2 11">Belongs to the glypican family.</text>
</comment>
<gene>
    <name evidence="15" type="ORF">PUN28_009507</name>
</gene>
<evidence type="ECO:0008006" key="17">
    <source>
        <dbReference type="Google" id="ProtNLM"/>
    </source>
</evidence>
<evidence type="ECO:0000256" key="7">
    <source>
        <dbReference type="ARBA" id="ARBA00023136"/>
    </source>
</evidence>
<comment type="caution">
    <text evidence="15">The sequence shown here is derived from an EMBL/GenBank/DDBJ whole genome shotgun (WGS) entry which is preliminary data.</text>
</comment>
<evidence type="ECO:0000313" key="15">
    <source>
        <dbReference type="EMBL" id="KAL0118921.1"/>
    </source>
</evidence>
<evidence type="ECO:0000313" key="16">
    <source>
        <dbReference type="Proteomes" id="UP001430953"/>
    </source>
</evidence>
<evidence type="ECO:0000256" key="6">
    <source>
        <dbReference type="ARBA" id="ARBA00022974"/>
    </source>
</evidence>
<feature type="compositionally biased region" description="Polar residues" evidence="13">
    <location>
        <begin position="564"/>
        <end position="573"/>
    </location>
</feature>
<sequence>MTNTMTLWIVVAATAVMVTTSVDAAGLKCDSVRPFFEAQGFPLSDIPKEAISSKELKVCGSVRSGGEVCCSADMELRLQARARDKHEKATRETLQRMHQVLSMRGNRFHSFFKDLLAASKRGFHEMFKKTYGILYEQNAYVFTDFFKELENYYAKGTVDLSESLDSFFNTLYQKMFTVLNSQYTFDNKYLECVGEHMKEMRPFGDVPQKLSVQIKRSFVATRAFSQALTVAANVLKNMQSLKPSPDCAAALTRMTACPACSGISDNVLACGDMCANVMKGCLAQHAALDTDWNQFVEAVDKIADRLLGPFNIEVLVRPINLKISEAIMNFQESSQDVSQRVFTGCGRPMLGRRRRRDNRELELESLNFDQDSELTEDRSSGGVNLDKLVKEIRQRVRDLRQFWVYLPYRLCNEGLVVPPSNTKECWNGTHVDKYIYPVSSDGESQSMNPEVRSMGPRPTIVRDQVFALTTITNRLKSAFNGQDVDWIDTDETWDGSGSGSGDGTFTDDEDGFKEGSGYEGPRTESEPEPPKQPSPPVVHEVETPPRVDIEPHKGTGTSSSGTSNNQTISVSSGDDNRPKMSLFRALTTYLMPIVVMWFGGCLTELL</sequence>
<dbReference type="InterPro" id="IPR001863">
    <property type="entry name" value="Glypican"/>
</dbReference>
<evidence type="ECO:0000256" key="13">
    <source>
        <dbReference type="SAM" id="MobiDB-lite"/>
    </source>
</evidence>
<keyword evidence="3" id="KW-1003">Cell membrane</keyword>
<dbReference type="GO" id="GO:0005886">
    <property type="term" value="C:plasma membrane"/>
    <property type="evidence" value="ECO:0007669"/>
    <property type="project" value="UniProtKB-SubCell"/>
</dbReference>
<feature type="compositionally biased region" description="Low complexity" evidence="13">
    <location>
        <begin position="554"/>
        <end position="563"/>
    </location>
</feature>
<dbReference type="EMBL" id="JADYXP020000008">
    <property type="protein sequence ID" value="KAL0118921.1"/>
    <property type="molecule type" value="Genomic_DNA"/>
</dbReference>
<keyword evidence="9 12" id="KW-0357">Heparan sulfate</keyword>
<feature type="signal peptide" evidence="14">
    <location>
        <begin position="1"/>
        <end position="24"/>
    </location>
</feature>
<evidence type="ECO:0000256" key="11">
    <source>
        <dbReference type="RuleBase" id="RU003518"/>
    </source>
</evidence>
<name>A0AAW2FY23_9HYME</name>
<feature type="region of interest" description="Disordered" evidence="13">
    <location>
        <begin position="490"/>
        <end position="577"/>
    </location>
</feature>
<dbReference type="Proteomes" id="UP001430953">
    <property type="component" value="Unassembled WGS sequence"/>
</dbReference>
<dbReference type="PANTHER" id="PTHR10822:SF30">
    <property type="entry name" value="DALLY-LIKE, ISOFORM A"/>
    <property type="match status" value="1"/>
</dbReference>
<keyword evidence="5 14" id="KW-0732">Signal</keyword>
<proteinExistence type="inferred from homology"/>
<evidence type="ECO:0000256" key="8">
    <source>
        <dbReference type="ARBA" id="ARBA00023180"/>
    </source>
</evidence>
<comment type="subcellular location">
    <subcellularLocation>
        <location evidence="1 12">Cell membrane</location>
        <topology evidence="1 12">Lipid-anchor</topology>
        <topology evidence="1 12">GPI-anchor</topology>
    </subcellularLocation>
</comment>
<evidence type="ECO:0000256" key="10">
    <source>
        <dbReference type="ARBA" id="ARBA00023288"/>
    </source>
</evidence>
<evidence type="ECO:0000256" key="1">
    <source>
        <dbReference type="ARBA" id="ARBA00004609"/>
    </source>
</evidence>
<dbReference type="PANTHER" id="PTHR10822">
    <property type="entry name" value="GLYPICAN"/>
    <property type="match status" value="1"/>
</dbReference>
<dbReference type="GO" id="GO:0009986">
    <property type="term" value="C:cell surface"/>
    <property type="evidence" value="ECO:0007669"/>
    <property type="project" value="TreeGrafter"/>
</dbReference>
<dbReference type="GO" id="GO:0045202">
    <property type="term" value="C:synapse"/>
    <property type="evidence" value="ECO:0007669"/>
    <property type="project" value="TreeGrafter"/>
</dbReference>
<feature type="chain" id="PRO_5043766518" description="Glypican-6" evidence="14">
    <location>
        <begin position="25"/>
        <end position="606"/>
    </location>
</feature>
<dbReference type="GO" id="GO:0098552">
    <property type="term" value="C:side of membrane"/>
    <property type="evidence" value="ECO:0007669"/>
    <property type="project" value="UniProtKB-KW"/>
</dbReference>
<evidence type="ECO:0000256" key="12">
    <source>
        <dbReference type="RuleBase" id="RU003519"/>
    </source>
</evidence>
<feature type="compositionally biased region" description="Basic and acidic residues" evidence="13">
    <location>
        <begin position="539"/>
        <end position="553"/>
    </location>
</feature>
<keyword evidence="16" id="KW-1185">Reference proteome</keyword>
<dbReference type="GO" id="GO:0005576">
    <property type="term" value="C:extracellular region"/>
    <property type="evidence" value="ECO:0007669"/>
    <property type="project" value="TreeGrafter"/>
</dbReference>
<evidence type="ECO:0000256" key="2">
    <source>
        <dbReference type="ARBA" id="ARBA00010260"/>
    </source>
</evidence>
<evidence type="ECO:0000256" key="9">
    <source>
        <dbReference type="ARBA" id="ARBA00023207"/>
    </source>
</evidence>
<evidence type="ECO:0000256" key="3">
    <source>
        <dbReference type="ARBA" id="ARBA00022475"/>
    </source>
</evidence>
<protein>
    <recommendedName>
        <fullName evidence="17">Glypican-6</fullName>
    </recommendedName>
</protein>
<keyword evidence="6 12" id="KW-0654">Proteoglycan</keyword>
<keyword evidence="7 12" id="KW-0472">Membrane</keyword>
<comment type="function">
    <text evidence="12">Cell surface proteoglycan.</text>
</comment>
<reference evidence="15 16" key="1">
    <citation type="submission" date="2023-03" db="EMBL/GenBank/DDBJ databases">
        <title>High recombination rates correlate with genetic variation in Cardiocondyla obscurior ants.</title>
        <authorList>
            <person name="Errbii M."/>
        </authorList>
    </citation>
    <scope>NUCLEOTIDE SEQUENCE [LARGE SCALE GENOMIC DNA]</scope>
    <source>
        <strain evidence="15">Alpha-2009</strain>
        <tissue evidence="15">Whole body</tissue>
    </source>
</reference>
<dbReference type="GO" id="GO:0009966">
    <property type="term" value="P:regulation of signal transduction"/>
    <property type="evidence" value="ECO:0007669"/>
    <property type="project" value="InterPro"/>
</dbReference>
<accession>A0AAW2FY23</accession>
<evidence type="ECO:0000256" key="5">
    <source>
        <dbReference type="ARBA" id="ARBA00022729"/>
    </source>
</evidence>
<keyword evidence="4 12" id="KW-0336">GPI-anchor</keyword>
<evidence type="ECO:0000256" key="4">
    <source>
        <dbReference type="ARBA" id="ARBA00022622"/>
    </source>
</evidence>
<keyword evidence="8" id="KW-0325">Glycoprotein</keyword>
<dbReference type="GO" id="GO:1905475">
    <property type="term" value="P:regulation of protein localization to membrane"/>
    <property type="evidence" value="ECO:0007669"/>
    <property type="project" value="TreeGrafter"/>
</dbReference>
<dbReference type="Pfam" id="PF01153">
    <property type="entry name" value="Glypican"/>
    <property type="match status" value="1"/>
</dbReference>
<dbReference type="GO" id="GO:0016477">
    <property type="term" value="P:cell migration"/>
    <property type="evidence" value="ECO:0007669"/>
    <property type="project" value="TreeGrafter"/>
</dbReference>
<evidence type="ECO:0000256" key="14">
    <source>
        <dbReference type="SAM" id="SignalP"/>
    </source>
</evidence>